<comment type="similarity">
    <text evidence="1">Belongs to the CinA family.</text>
</comment>
<organism evidence="4 5">
    <name type="scientific">Botrimarina hoheduenensis</name>
    <dbReference type="NCBI Taxonomy" id="2528000"/>
    <lineage>
        <taxon>Bacteria</taxon>
        <taxon>Pseudomonadati</taxon>
        <taxon>Planctomycetota</taxon>
        <taxon>Planctomycetia</taxon>
        <taxon>Pirellulales</taxon>
        <taxon>Lacipirellulaceae</taxon>
        <taxon>Botrimarina</taxon>
    </lineage>
</organism>
<evidence type="ECO:0000313" key="4">
    <source>
        <dbReference type="EMBL" id="TWT48681.1"/>
    </source>
</evidence>
<dbReference type="Proteomes" id="UP000318995">
    <property type="component" value="Unassembled WGS sequence"/>
</dbReference>
<dbReference type="PANTHER" id="PTHR13939:SF0">
    <property type="entry name" value="NMN AMIDOHYDROLASE-LIKE PROTEIN YFAY"/>
    <property type="match status" value="1"/>
</dbReference>
<evidence type="ECO:0000256" key="2">
    <source>
        <dbReference type="SAM" id="MobiDB-lite"/>
    </source>
</evidence>
<dbReference type="InterPro" id="IPR036653">
    <property type="entry name" value="CinA-like_C"/>
</dbReference>
<dbReference type="SMART" id="SM00852">
    <property type="entry name" value="MoCF_biosynth"/>
    <property type="match status" value="1"/>
</dbReference>
<dbReference type="InterPro" id="IPR001453">
    <property type="entry name" value="MoaB/Mog_dom"/>
</dbReference>
<name>A0A5C5WF12_9BACT</name>
<dbReference type="RefSeq" id="WP_146570938.1">
    <property type="nucleotide sequence ID" value="NZ_SJPH01000001.1"/>
</dbReference>
<keyword evidence="5" id="KW-1185">Reference proteome</keyword>
<dbReference type="Gene3D" id="3.40.980.10">
    <property type="entry name" value="MoaB/Mog-like domain"/>
    <property type="match status" value="1"/>
</dbReference>
<dbReference type="Pfam" id="PF18146">
    <property type="entry name" value="CinA_KH"/>
    <property type="match status" value="1"/>
</dbReference>
<dbReference type="CDD" id="cd00885">
    <property type="entry name" value="cinA"/>
    <property type="match status" value="1"/>
</dbReference>
<dbReference type="HAMAP" id="MF_00226_B">
    <property type="entry name" value="CinA_B"/>
    <property type="match status" value="1"/>
</dbReference>
<evidence type="ECO:0000313" key="5">
    <source>
        <dbReference type="Proteomes" id="UP000318995"/>
    </source>
</evidence>
<dbReference type="PIRSF" id="PIRSF006728">
    <property type="entry name" value="CinA"/>
    <property type="match status" value="1"/>
</dbReference>
<dbReference type="Gene3D" id="3.30.70.2860">
    <property type="match status" value="1"/>
</dbReference>
<comment type="caution">
    <text evidence="4">The sequence shown here is derived from an EMBL/GenBank/DDBJ whole genome shotgun (WGS) entry which is preliminary data.</text>
</comment>
<feature type="domain" description="MoaB/Mog" evidence="3">
    <location>
        <begin position="4"/>
        <end position="170"/>
    </location>
</feature>
<dbReference type="EMBL" id="SJPH01000001">
    <property type="protein sequence ID" value="TWT48681.1"/>
    <property type="molecule type" value="Genomic_DNA"/>
</dbReference>
<feature type="region of interest" description="Disordered" evidence="2">
    <location>
        <begin position="108"/>
        <end position="131"/>
    </location>
</feature>
<evidence type="ECO:0000256" key="1">
    <source>
        <dbReference type="HAMAP-Rule" id="MF_00226"/>
    </source>
</evidence>
<gene>
    <name evidence="4" type="primary">cinA</name>
    <name evidence="4" type="ORF">Pla111_04560</name>
</gene>
<dbReference type="SUPFAM" id="SSF142433">
    <property type="entry name" value="CinA-like"/>
    <property type="match status" value="1"/>
</dbReference>
<dbReference type="Gene3D" id="3.90.950.20">
    <property type="entry name" value="CinA-like"/>
    <property type="match status" value="1"/>
</dbReference>
<accession>A0A5C5WF12</accession>
<dbReference type="InterPro" id="IPR050101">
    <property type="entry name" value="CinA"/>
</dbReference>
<dbReference type="SUPFAM" id="SSF53218">
    <property type="entry name" value="Molybdenum cofactor biosynthesis proteins"/>
    <property type="match status" value="1"/>
</dbReference>
<dbReference type="NCBIfam" id="TIGR00177">
    <property type="entry name" value="molyb_syn"/>
    <property type="match status" value="1"/>
</dbReference>
<reference evidence="4 5" key="1">
    <citation type="submission" date="2019-02" db="EMBL/GenBank/DDBJ databases">
        <title>Deep-cultivation of Planctomycetes and their phenomic and genomic characterization uncovers novel biology.</title>
        <authorList>
            <person name="Wiegand S."/>
            <person name="Jogler M."/>
            <person name="Boedeker C."/>
            <person name="Pinto D."/>
            <person name="Vollmers J."/>
            <person name="Rivas-Marin E."/>
            <person name="Kohn T."/>
            <person name="Peeters S.H."/>
            <person name="Heuer A."/>
            <person name="Rast P."/>
            <person name="Oberbeckmann S."/>
            <person name="Bunk B."/>
            <person name="Jeske O."/>
            <person name="Meyerdierks A."/>
            <person name="Storesund J.E."/>
            <person name="Kallscheuer N."/>
            <person name="Luecker S."/>
            <person name="Lage O.M."/>
            <person name="Pohl T."/>
            <person name="Merkel B.J."/>
            <person name="Hornburger P."/>
            <person name="Mueller R.-W."/>
            <person name="Bruemmer F."/>
            <person name="Labrenz M."/>
            <person name="Spormann A.M."/>
            <person name="Op Den Camp H."/>
            <person name="Overmann J."/>
            <person name="Amann R."/>
            <person name="Jetten M.S.M."/>
            <person name="Mascher T."/>
            <person name="Medema M.H."/>
            <person name="Devos D.P."/>
            <person name="Kaster A.-K."/>
            <person name="Ovreas L."/>
            <person name="Rohde M."/>
            <person name="Galperin M.Y."/>
            <person name="Jogler C."/>
        </authorList>
    </citation>
    <scope>NUCLEOTIDE SEQUENCE [LARGE SCALE GENOMIC DNA]</scope>
    <source>
        <strain evidence="4 5">Pla111</strain>
    </source>
</reference>
<sequence>MRGEVIAIGDELTTGQRLDTNTQWLSQRLTELGVEIVAHTTVADDLALNRDAFLVASRRADLVVSTGGLGPTADDLTRDALALAAGVELVTDPETVERLEALFRSRGREMPPQNRRQAQSPAGARAIPNPGGTAPGVDFTFAETRFFALPGVPEEMREMWAATVAPAIARLTGGGRVMRHHLVKCFGVGESQLEAMLPDLIRRGREPLVGITASKATITLRITATGSSAEACFAAMTPTLEQVRQVLGDLIFAECDPEHEIDLPEALLNNLAKSKKTVATSESMTTGWLGHWLSRLDEGRGIYRGGRLYSILDTTAPCDVPSVEREALAIRTATNADYGVAVGRPTPESHADATRTGEGVPIAVAGPQGVESKRIVLVGHRSIHQSLVAKHALNVLRLGLSPVAAEVSA</sequence>
<evidence type="ECO:0000259" key="3">
    <source>
        <dbReference type="SMART" id="SM00852"/>
    </source>
</evidence>
<protein>
    <recommendedName>
        <fullName evidence="1">CinA-like protein</fullName>
    </recommendedName>
</protein>
<dbReference type="OrthoDB" id="9801454at2"/>
<dbReference type="Pfam" id="PF00994">
    <property type="entry name" value="MoCF_biosynth"/>
    <property type="match status" value="1"/>
</dbReference>
<proteinExistence type="inferred from homology"/>
<dbReference type="InterPro" id="IPR041424">
    <property type="entry name" value="CinA_KH"/>
</dbReference>
<dbReference type="PANTHER" id="PTHR13939">
    <property type="entry name" value="NICOTINAMIDE-NUCLEOTIDE AMIDOHYDROLASE PNCC"/>
    <property type="match status" value="1"/>
</dbReference>
<dbReference type="InterPro" id="IPR036425">
    <property type="entry name" value="MoaB/Mog-like_dom_sf"/>
</dbReference>
<dbReference type="InterPro" id="IPR008135">
    <property type="entry name" value="Competence-induced_CinA"/>
</dbReference>
<dbReference type="AlphaFoldDB" id="A0A5C5WF12"/>